<feature type="coiled-coil region" evidence="1">
    <location>
        <begin position="17"/>
        <end position="68"/>
    </location>
</feature>
<protein>
    <submittedName>
        <fullName evidence="2">Uncharacterized protein</fullName>
    </submittedName>
</protein>
<organism evidence="2 3">
    <name type="scientific">Apophysomyces ossiformis</name>
    <dbReference type="NCBI Taxonomy" id="679940"/>
    <lineage>
        <taxon>Eukaryota</taxon>
        <taxon>Fungi</taxon>
        <taxon>Fungi incertae sedis</taxon>
        <taxon>Mucoromycota</taxon>
        <taxon>Mucoromycotina</taxon>
        <taxon>Mucoromycetes</taxon>
        <taxon>Mucorales</taxon>
        <taxon>Mucorineae</taxon>
        <taxon>Mucoraceae</taxon>
        <taxon>Apophysomyces</taxon>
    </lineage>
</organism>
<reference evidence="2" key="1">
    <citation type="submission" date="2020-01" db="EMBL/GenBank/DDBJ databases">
        <title>Genome Sequencing of Three Apophysomyces-Like Fungal Strains Confirms a Novel Fungal Genus in the Mucoromycota with divergent Burkholderia-like Endosymbiotic Bacteria.</title>
        <authorList>
            <person name="Stajich J.E."/>
            <person name="Macias A.M."/>
            <person name="Carter-House D."/>
            <person name="Lovett B."/>
            <person name="Kasson L.R."/>
            <person name="Berry K."/>
            <person name="Grigoriev I."/>
            <person name="Chang Y."/>
            <person name="Spatafora J."/>
            <person name="Kasson M.T."/>
        </authorList>
    </citation>
    <scope>NUCLEOTIDE SEQUENCE</scope>
    <source>
        <strain evidence="2">NRRL A-21654</strain>
    </source>
</reference>
<dbReference type="Proteomes" id="UP000605846">
    <property type="component" value="Unassembled WGS sequence"/>
</dbReference>
<sequence length="86" mass="9903">MTDTKPFLNDTPVDVTIKALQAQLQELQHMLSNRQITRAQTTEDDSTYSELREEIAQLRIANAKAEYRIAMLLRALDERDKQQAAQ</sequence>
<dbReference type="OrthoDB" id="2405052at2759"/>
<dbReference type="EMBL" id="JABAYA010000015">
    <property type="protein sequence ID" value="KAF7730579.1"/>
    <property type="molecule type" value="Genomic_DNA"/>
</dbReference>
<name>A0A8H7ET97_9FUNG</name>
<dbReference type="AlphaFoldDB" id="A0A8H7ET97"/>
<proteinExistence type="predicted"/>
<keyword evidence="1" id="KW-0175">Coiled coil</keyword>
<comment type="caution">
    <text evidence="2">The sequence shown here is derived from an EMBL/GenBank/DDBJ whole genome shotgun (WGS) entry which is preliminary data.</text>
</comment>
<evidence type="ECO:0000313" key="3">
    <source>
        <dbReference type="Proteomes" id="UP000605846"/>
    </source>
</evidence>
<accession>A0A8H7ET97</accession>
<evidence type="ECO:0000313" key="2">
    <source>
        <dbReference type="EMBL" id="KAF7730579.1"/>
    </source>
</evidence>
<evidence type="ECO:0000256" key="1">
    <source>
        <dbReference type="SAM" id="Coils"/>
    </source>
</evidence>
<gene>
    <name evidence="2" type="ORF">EC973_001961</name>
</gene>
<keyword evidence="3" id="KW-1185">Reference proteome</keyword>